<feature type="binding site" evidence="3">
    <location>
        <position position="16"/>
    </location>
    <ligand>
        <name>a divalent metal cation</name>
        <dbReference type="ChEBI" id="CHEBI:60240"/>
    </ligand>
</feature>
<accession>A0A1B7KYW2</accession>
<dbReference type="SUPFAM" id="SSF63829">
    <property type="entry name" value="Calcium-dependent phosphotriesterase"/>
    <property type="match status" value="1"/>
</dbReference>
<evidence type="ECO:0000256" key="3">
    <source>
        <dbReference type="PIRSR" id="PIRSR605511-2"/>
    </source>
</evidence>
<dbReference type="GO" id="GO:0019853">
    <property type="term" value="P:L-ascorbic acid biosynthetic process"/>
    <property type="evidence" value="ECO:0007669"/>
    <property type="project" value="TreeGrafter"/>
</dbReference>
<dbReference type="EMBL" id="LYRP01000048">
    <property type="protein sequence ID" value="OAT75227.1"/>
    <property type="molecule type" value="Genomic_DNA"/>
</dbReference>
<reference evidence="6" key="1">
    <citation type="submission" date="2016-05" db="EMBL/GenBank/DDBJ databases">
        <authorList>
            <person name="Behera P."/>
            <person name="Vaishampayan P."/>
            <person name="Singh N."/>
            <person name="Raina V."/>
            <person name="Suar M."/>
            <person name="Pattnaik A."/>
            <person name="Rastogi G."/>
        </authorList>
    </citation>
    <scope>NUCLEOTIDE SEQUENCE [LARGE SCALE GENOMIC DNA]</scope>
    <source>
        <strain evidence="6">MP23</strain>
    </source>
</reference>
<proteinExistence type="inferred from homology"/>
<feature type="domain" description="SMP-30/Gluconolactonase/LRE-like region" evidence="4">
    <location>
        <begin position="14"/>
        <end position="254"/>
    </location>
</feature>
<dbReference type="InterPro" id="IPR011042">
    <property type="entry name" value="6-blade_b-propeller_TolB-like"/>
</dbReference>
<dbReference type="GO" id="GO:0005509">
    <property type="term" value="F:calcium ion binding"/>
    <property type="evidence" value="ECO:0007669"/>
    <property type="project" value="TreeGrafter"/>
</dbReference>
<dbReference type="Pfam" id="PF08450">
    <property type="entry name" value="SGL"/>
    <property type="match status" value="1"/>
</dbReference>
<dbReference type="PANTHER" id="PTHR10907:SF47">
    <property type="entry name" value="REGUCALCIN"/>
    <property type="match status" value="1"/>
</dbReference>
<dbReference type="PANTHER" id="PTHR10907">
    <property type="entry name" value="REGUCALCIN"/>
    <property type="match status" value="1"/>
</dbReference>
<comment type="similarity">
    <text evidence="1">Belongs to the SMP-30/CGR1 family.</text>
</comment>
<feature type="binding site" evidence="3">
    <location>
        <position position="196"/>
    </location>
    <ligand>
        <name>a divalent metal cation</name>
        <dbReference type="ChEBI" id="CHEBI:60240"/>
    </ligand>
</feature>
<dbReference type="RefSeq" id="WP_064600756.1">
    <property type="nucleotide sequence ID" value="NZ_CP134782.1"/>
</dbReference>
<evidence type="ECO:0000256" key="1">
    <source>
        <dbReference type="ARBA" id="ARBA00008853"/>
    </source>
</evidence>
<keyword evidence="3" id="KW-0479">Metal-binding</keyword>
<sequence length="289" mass="31929">MGTPELLLDYIGHLPESPVWDEQEGTLYWSDILEQEIHSFQLASRQHRVIRFPEEVGCFALRQSGGFIVAMRSGIWLCNANGILLHKVCDNPNNPQLARFNDGGTDRQGNFYAGTFWAPGDFNGALLVRVGSTLQPQVIQCDLQGANGLAFSPSGEYMYNSDSPNRVIYQSRIDEQGEQGVRRVFRNFTPEEGLPDGAAVDAEGCYWSAFHGGSRIARFSSQGEQLLEVRLPVPMPTMVCFGGEDMRTLFITTTRENMSDEGQAQYPLSGAIFTLSVDVEGIAATRFAG</sequence>
<feature type="binding site" evidence="3">
    <location>
        <position position="99"/>
    </location>
    <ligand>
        <name>substrate</name>
    </ligand>
</feature>
<dbReference type="AlphaFoldDB" id="A0A1B7KYW2"/>
<comment type="cofactor">
    <cofactor evidence="3">
        <name>Zn(2+)</name>
        <dbReference type="ChEBI" id="CHEBI:29105"/>
    </cofactor>
    <text evidence="3">Binds 1 divalent metal cation per subunit.</text>
</comment>
<dbReference type="STRING" id="1691903.A9B99_15200"/>
<dbReference type="InterPro" id="IPR013658">
    <property type="entry name" value="SGL"/>
</dbReference>
<dbReference type="Proteomes" id="UP000078225">
    <property type="component" value="Unassembled WGS sequence"/>
</dbReference>
<evidence type="ECO:0000313" key="6">
    <source>
        <dbReference type="Proteomes" id="UP000078225"/>
    </source>
</evidence>
<evidence type="ECO:0000259" key="4">
    <source>
        <dbReference type="Pfam" id="PF08450"/>
    </source>
</evidence>
<feature type="active site" description="Proton donor/acceptor" evidence="2">
    <location>
        <position position="196"/>
    </location>
</feature>
<dbReference type="Gene3D" id="2.120.10.30">
    <property type="entry name" value="TolB, C-terminal domain"/>
    <property type="match status" value="1"/>
</dbReference>
<feature type="binding site" evidence="3">
    <location>
        <position position="147"/>
    </location>
    <ligand>
        <name>a divalent metal cation</name>
        <dbReference type="ChEBI" id="CHEBI:60240"/>
    </ligand>
</feature>
<comment type="caution">
    <text evidence="5">The sequence shown here is derived from an EMBL/GenBank/DDBJ whole genome shotgun (WGS) entry which is preliminary data.</text>
</comment>
<evidence type="ECO:0000256" key="2">
    <source>
        <dbReference type="PIRSR" id="PIRSR605511-1"/>
    </source>
</evidence>
<name>A0A1B7KYW2_9ENTR</name>
<gene>
    <name evidence="5" type="ORF">A9B99_15200</name>
</gene>
<keyword evidence="3" id="KW-0862">Zinc</keyword>
<dbReference type="PRINTS" id="PR01790">
    <property type="entry name" value="SMP30FAMILY"/>
</dbReference>
<protein>
    <submittedName>
        <fullName evidence="5">Gluconolactonase</fullName>
    </submittedName>
</protein>
<dbReference type="OrthoDB" id="9775406at2"/>
<dbReference type="GO" id="GO:0004341">
    <property type="term" value="F:gluconolactonase activity"/>
    <property type="evidence" value="ECO:0007669"/>
    <property type="project" value="TreeGrafter"/>
</dbReference>
<keyword evidence="6" id="KW-1185">Reference proteome</keyword>
<evidence type="ECO:0000313" key="5">
    <source>
        <dbReference type="EMBL" id="OAT75227.1"/>
    </source>
</evidence>
<organism evidence="5 6">
    <name type="scientific">Mangrovibacter phragmitis</name>
    <dbReference type="NCBI Taxonomy" id="1691903"/>
    <lineage>
        <taxon>Bacteria</taxon>
        <taxon>Pseudomonadati</taxon>
        <taxon>Pseudomonadota</taxon>
        <taxon>Gammaproteobacteria</taxon>
        <taxon>Enterobacterales</taxon>
        <taxon>Enterobacteriaceae</taxon>
        <taxon>Mangrovibacter</taxon>
    </lineage>
</organism>
<dbReference type="InterPro" id="IPR005511">
    <property type="entry name" value="SMP-30"/>
</dbReference>
<feature type="binding site" evidence="3">
    <location>
        <position position="101"/>
    </location>
    <ligand>
        <name>substrate</name>
    </ligand>
</feature>